<evidence type="ECO:0000256" key="2">
    <source>
        <dbReference type="SAM" id="MobiDB-lite"/>
    </source>
</evidence>
<feature type="compositionally biased region" description="Basic and acidic residues" evidence="2">
    <location>
        <begin position="30"/>
        <end position="40"/>
    </location>
</feature>
<feature type="region of interest" description="Disordered" evidence="2">
    <location>
        <begin position="77"/>
        <end position="97"/>
    </location>
</feature>
<name>A0A1Q3EBQ9_LENED</name>
<comment type="caution">
    <text evidence="3">The sequence shown here is derived from an EMBL/GenBank/DDBJ whole genome shotgun (WGS) entry which is preliminary data.</text>
</comment>
<keyword evidence="1" id="KW-0175">Coiled coil</keyword>
<proteinExistence type="predicted"/>
<feature type="region of interest" description="Disordered" evidence="2">
    <location>
        <begin position="30"/>
        <end position="57"/>
    </location>
</feature>
<feature type="coiled-coil region" evidence="1">
    <location>
        <begin position="749"/>
        <end position="790"/>
    </location>
</feature>
<organism evidence="3 4">
    <name type="scientific">Lentinula edodes</name>
    <name type="common">Shiitake mushroom</name>
    <name type="synonym">Lentinus edodes</name>
    <dbReference type="NCBI Taxonomy" id="5353"/>
    <lineage>
        <taxon>Eukaryota</taxon>
        <taxon>Fungi</taxon>
        <taxon>Dikarya</taxon>
        <taxon>Basidiomycota</taxon>
        <taxon>Agaricomycotina</taxon>
        <taxon>Agaricomycetes</taxon>
        <taxon>Agaricomycetidae</taxon>
        <taxon>Agaricales</taxon>
        <taxon>Marasmiineae</taxon>
        <taxon>Omphalotaceae</taxon>
        <taxon>Lentinula</taxon>
    </lineage>
</organism>
<evidence type="ECO:0000313" key="4">
    <source>
        <dbReference type="Proteomes" id="UP000188533"/>
    </source>
</evidence>
<evidence type="ECO:0000256" key="1">
    <source>
        <dbReference type="SAM" id="Coils"/>
    </source>
</evidence>
<sequence length="883" mass="99703">MLNDFGLDCSKVRGFDSVDAVSLHQCKVKEHTENDSRRGEQSFLILNEQNNSDPKDNFLKKRYSAESLLHEVKGKKMEISTSREENRVPDQAFGSERTDISEQAKYNLLAQDKGVIKLLTKEPTHDAHRIDYELAKRDCEQPQSNHIDVQSTSIETVQFENSWDQINLLTKAEWETKYDAKPGELENQGLKSVLGQMSNRKTLETRNSDANTVNETASFTPDAKETTSNNFEVHCGIPTVIKNDPGLQNGREALQNLPDAKDGESIHASLHVQYPLSLEQKTSTEEVQVMQHHSSKILIDSRAKSKKMKASGGEGSVAEKTAEFLVLKDSENQVEQELPGVSLEQRFAEQRRNFSNVHPVFETAQEPRVAMKPNSSKVENATLEQSLKTEVPASKSAQKQFQVECSELGTEEPKNSVLKDTLKIEIEATKNPRPVQQHSEEARKFCADLLSLPETAKCTELGMVQKEKAVIEKSMDGTRIGPKIMKQELDELQSQHVDLQSLFETAQNDSSKKMRDKDIEIESLNKEKAAAEQLLEAKILTLKEAKKEFEKKNAALKATREEEKAAVEQALEAKIHALKAVEKNFQVKCTELSEAQQEKAALSESMQRLRIETGVQKSTLTTAKQELDELRGRHLDLQSLLETLQSDSSKRLRDKDVELQSLSKEKAAAQQSLEAKNLALAVIEKKLQAKCYDFDVIEKELKALNEGMNSLSESEASRRILEMDLRTQSRYIELENRYDEQKKIWEANQVHILKEIEEYRHNLQQANDQIQQKEIQISQMQIRLQAAENLQTAAPDDQVIEPRPSFYSRPSQHAIPHGGLKKTLRGANVQLQLQRLATNHINASNSPPHDIHNPPRGKINKPSAYKKHARGSTLPSDASLEIS</sequence>
<accession>A0A1Q3EBQ9</accession>
<feature type="compositionally biased region" description="Basic and acidic residues" evidence="2">
    <location>
        <begin position="77"/>
        <end position="88"/>
    </location>
</feature>
<gene>
    <name evidence="3" type="ORF">LENED_006455</name>
</gene>
<reference evidence="3 4" key="1">
    <citation type="submission" date="2016-08" db="EMBL/GenBank/DDBJ databases">
        <authorList>
            <consortium name="Lentinula edodes genome sequencing consortium"/>
            <person name="Sakamoto Y."/>
            <person name="Nakade K."/>
            <person name="Sato S."/>
            <person name="Yoshida Y."/>
            <person name="Miyazaki K."/>
            <person name="Natsume S."/>
            <person name="Konno N."/>
        </authorList>
    </citation>
    <scope>NUCLEOTIDE SEQUENCE [LARGE SCALE GENOMIC DNA]</scope>
    <source>
        <strain evidence="3 4">NBRC 111202</strain>
    </source>
</reference>
<feature type="region of interest" description="Disordered" evidence="2">
    <location>
        <begin position="841"/>
        <end position="883"/>
    </location>
</feature>
<dbReference type="AlphaFoldDB" id="A0A1Q3EBQ9"/>
<evidence type="ECO:0000313" key="3">
    <source>
        <dbReference type="EMBL" id="GAW04650.1"/>
    </source>
</evidence>
<protein>
    <submittedName>
        <fullName evidence="3">Uncharacterized protein</fullName>
    </submittedName>
</protein>
<feature type="coiled-coil region" evidence="1">
    <location>
        <begin position="489"/>
        <end position="679"/>
    </location>
</feature>
<dbReference type="Proteomes" id="UP000188533">
    <property type="component" value="Unassembled WGS sequence"/>
</dbReference>
<reference evidence="3 4" key="2">
    <citation type="submission" date="2017-02" db="EMBL/GenBank/DDBJ databases">
        <title>A genome survey and senescence transcriptome analysis in Lentinula edodes.</title>
        <authorList>
            <person name="Sakamoto Y."/>
            <person name="Nakade K."/>
            <person name="Sato S."/>
            <person name="Yoshida Y."/>
            <person name="Miyazaki K."/>
            <person name="Natsume S."/>
            <person name="Konno N."/>
        </authorList>
    </citation>
    <scope>NUCLEOTIDE SEQUENCE [LARGE SCALE GENOMIC DNA]</scope>
    <source>
        <strain evidence="3 4">NBRC 111202</strain>
    </source>
</reference>
<dbReference type="EMBL" id="BDGU01000203">
    <property type="protein sequence ID" value="GAW04650.1"/>
    <property type="molecule type" value="Genomic_DNA"/>
</dbReference>
<keyword evidence="4" id="KW-1185">Reference proteome</keyword>